<evidence type="ECO:0000256" key="1">
    <source>
        <dbReference type="SAM" id="MobiDB-lite"/>
    </source>
</evidence>
<accession>A0A0L7LGW9</accession>
<feature type="compositionally biased region" description="Low complexity" evidence="1">
    <location>
        <begin position="321"/>
        <end position="353"/>
    </location>
</feature>
<evidence type="ECO:0000256" key="2">
    <source>
        <dbReference type="SAM" id="Phobius"/>
    </source>
</evidence>
<reference evidence="3 4" key="1">
    <citation type="journal article" date="2015" name="Genome Biol. Evol.">
        <title>The genome of winter moth (Operophtera brumata) provides a genomic perspective on sexual dimorphism and phenology.</title>
        <authorList>
            <person name="Derks M.F."/>
            <person name="Smit S."/>
            <person name="Salis L."/>
            <person name="Schijlen E."/>
            <person name="Bossers A."/>
            <person name="Mateman C."/>
            <person name="Pijl A.S."/>
            <person name="de Ridder D."/>
            <person name="Groenen M.A."/>
            <person name="Visser M.E."/>
            <person name="Megens H.J."/>
        </authorList>
    </citation>
    <scope>NUCLEOTIDE SEQUENCE [LARGE SCALE GENOMIC DNA]</scope>
    <source>
        <strain evidence="3">WM2013NL</strain>
        <tissue evidence="3">Head and thorax</tissue>
    </source>
</reference>
<dbReference type="InterPro" id="IPR012337">
    <property type="entry name" value="RNaseH-like_sf"/>
</dbReference>
<proteinExistence type="predicted"/>
<dbReference type="AlphaFoldDB" id="A0A0L7LGW9"/>
<organism evidence="3 4">
    <name type="scientific">Operophtera brumata</name>
    <name type="common">Winter moth</name>
    <name type="synonym">Phalaena brumata</name>
    <dbReference type="NCBI Taxonomy" id="104452"/>
    <lineage>
        <taxon>Eukaryota</taxon>
        <taxon>Metazoa</taxon>
        <taxon>Ecdysozoa</taxon>
        <taxon>Arthropoda</taxon>
        <taxon>Hexapoda</taxon>
        <taxon>Insecta</taxon>
        <taxon>Pterygota</taxon>
        <taxon>Neoptera</taxon>
        <taxon>Endopterygota</taxon>
        <taxon>Lepidoptera</taxon>
        <taxon>Glossata</taxon>
        <taxon>Ditrysia</taxon>
        <taxon>Geometroidea</taxon>
        <taxon>Geometridae</taxon>
        <taxon>Larentiinae</taxon>
        <taxon>Operophtera</taxon>
    </lineage>
</organism>
<dbReference type="GO" id="GO:0032299">
    <property type="term" value="C:ribonuclease H2 complex"/>
    <property type="evidence" value="ECO:0007669"/>
    <property type="project" value="TreeGrafter"/>
</dbReference>
<feature type="compositionally biased region" description="Low complexity" evidence="1">
    <location>
        <begin position="281"/>
        <end position="311"/>
    </location>
</feature>
<dbReference type="STRING" id="104452.A0A0L7LGW9"/>
<dbReference type="EMBL" id="JTDY01001165">
    <property type="protein sequence ID" value="KOB74677.1"/>
    <property type="molecule type" value="Genomic_DNA"/>
</dbReference>
<keyword evidence="2" id="KW-1133">Transmembrane helix</keyword>
<sequence length="509" mass="55832">MTSTGLEKLQDFIKSKDNFTNFVNCSEVPSICKSEPCKLGVDEAGRCADSKALTEAKRDEIFSKMLSDEEAVSNVGWACERVAENGANIAEVYVDTVGPPEKYQARLAEIFPTYKITVNNFHWSTAEVMLQDKAATCTFEEVDDDGTTKKPQKSISSFFTAKSEDETSRKRHKFFDERYLSIAAIDGDNCFLTVHNVTNMAFRQLLPIMALCACASAITSPSNGTKSSTLKTDTYLEAYSKSRIEAEKAKQGVIIVTAKDGEKKISNRDDSYSSGYDYTPSYSSSDSGFSSGPTSYSGSSSYLPSSSYSSPPVNFESDITYNSPPNSYGPPSNSYGPPAKSYGPPAPSYGAPPQTYGPPSQNYGPPIYKPLAPVYGPPKPSYGVPYTAPGIGGFGMGLLEKLHLKLDILTIAKLFLKFLIFKKIVTMIAVVCFLLVIPKLIKFKKGDNDGNYDGEDRTFGDSNAVELTSAHQVLERAMSVYSQQQPSCGVPCRVRRVIDDIYEFQPYFR</sequence>
<dbReference type="GO" id="GO:0004523">
    <property type="term" value="F:RNA-DNA hybrid ribonuclease activity"/>
    <property type="evidence" value="ECO:0007669"/>
    <property type="project" value="InterPro"/>
</dbReference>
<dbReference type="Proteomes" id="UP000037510">
    <property type="component" value="Unassembled WGS sequence"/>
</dbReference>
<dbReference type="InterPro" id="IPR001352">
    <property type="entry name" value="RNase_HII/HIII"/>
</dbReference>
<dbReference type="PANTHER" id="PTHR10954">
    <property type="entry name" value="RIBONUCLEASE H2 SUBUNIT A"/>
    <property type="match status" value="1"/>
</dbReference>
<name>A0A0L7LGW9_OPEBR</name>
<dbReference type="SUPFAM" id="SSF53098">
    <property type="entry name" value="Ribonuclease H-like"/>
    <property type="match status" value="1"/>
</dbReference>
<keyword evidence="4" id="KW-1185">Reference proteome</keyword>
<gene>
    <name evidence="3" type="ORF">OBRU01_08727</name>
</gene>
<dbReference type="GO" id="GO:0006298">
    <property type="term" value="P:mismatch repair"/>
    <property type="evidence" value="ECO:0007669"/>
    <property type="project" value="TreeGrafter"/>
</dbReference>
<evidence type="ECO:0000313" key="4">
    <source>
        <dbReference type="Proteomes" id="UP000037510"/>
    </source>
</evidence>
<evidence type="ECO:0000313" key="3">
    <source>
        <dbReference type="EMBL" id="KOB74677.1"/>
    </source>
</evidence>
<feature type="region of interest" description="Disordered" evidence="1">
    <location>
        <begin position="281"/>
        <end position="362"/>
    </location>
</feature>
<keyword evidence="2" id="KW-0812">Transmembrane</keyword>
<keyword evidence="2" id="KW-0472">Membrane</keyword>
<comment type="caution">
    <text evidence="3">The sequence shown here is derived from an EMBL/GenBank/DDBJ whole genome shotgun (WGS) entry which is preliminary data.</text>
</comment>
<feature type="transmembrane region" description="Helical" evidence="2">
    <location>
        <begin position="414"/>
        <end position="437"/>
    </location>
</feature>
<dbReference type="PANTHER" id="PTHR10954:SF7">
    <property type="entry name" value="RIBONUCLEASE H2 SUBUNIT A"/>
    <property type="match status" value="1"/>
</dbReference>
<dbReference type="GO" id="GO:0003723">
    <property type="term" value="F:RNA binding"/>
    <property type="evidence" value="ECO:0007669"/>
    <property type="project" value="InterPro"/>
</dbReference>
<protein>
    <submittedName>
        <fullName evidence="3">Ribonuclease</fullName>
    </submittedName>
</protein>
<dbReference type="GO" id="GO:0043137">
    <property type="term" value="P:DNA replication, removal of RNA primer"/>
    <property type="evidence" value="ECO:0007669"/>
    <property type="project" value="TreeGrafter"/>
</dbReference>